<feature type="domain" description="RING-type" evidence="11">
    <location>
        <begin position="180"/>
        <end position="217"/>
    </location>
</feature>
<accession>A0A8H6WEK3</accession>
<evidence type="ECO:0000259" key="11">
    <source>
        <dbReference type="PROSITE" id="PS50089"/>
    </source>
</evidence>
<dbReference type="GeneID" id="59341472"/>
<evidence type="ECO:0000256" key="4">
    <source>
        <dbReference type="ARBA" id="ARBA00022723"/>
    </source>
</evidence>
<dbReference type="InterPro" id="IPR002867">
    <property type="entry name" value="IBR_dom"/>
</dbReference>
<dbReference type="Gene3D" id="1.20.120.1750">
    <property type="match status" value="1"/>
</dbReference>
<evidence type="ECO:0000256" key="2">
    <source>
        <dbReference type="ARBA" id="ARBA00012251"/>
    </source>
</evidence>
<feature type="domain" description="RING-type" evidence="12">
    <location>
        <begin position="176"/>
        <end position="371"/>
    </location>
</feature>
<dbReference type="RefSeq" id="XP_037224051.1">
    <property type="nucleotide sequence ID" value="XM_037358956.1"/>
</dbReference>
<protein>
    <recommendedName>
        <fullName evidence="2">RBR-type E3 ubiquitin transferase</fullName>
        <ecNumber evidence="2">2.3.2.31</ecNumber>
    </recommendedName>
</protein>
<dbReference type="CDD" id="cd22584">
    <property type="entry name" value="Rcat_RBR_unk"/>
    <property type="match status" value="1"/>
</dbReference>
<dbReference type="GO" id="GO:0008270">
    <property type="term" value="F:zinc ion binding"/>
    <property type="evidence" value="ECO:0007669"/>
    <property type="project" value="UniProtKB-KW"/>
</dbReference>
<dbReference type="InterPro" id="IPR017907">
    <property type="entry name" value="Znf_RING_CS"/>
</dbReference>
<dbReference type="AlphaFoldDB" id="A0A8H6WEK3"/>
<dbReference type="PANTHER" id="PTHR11685">
    <property type="entry name" value="RBR FAMILY RING FINGER AND IBR DOMAIN-CONTAINING"/>
    <property type="match status" value="1"/>
</dbReference>
<keyword evidence="8" id="KW-0862">Zinc</keyword>
<evidence type="ECO:0000256" key="5">
    <source>
        <dbReference type="ARBA" id="ARBA00022737"/>
    </source>
</evidence>
<evidence type="ECO:0000256" key="6">
    <source>
        <dbReference type="ARBA" id="ARBA00022771"/>
    </source>
</evidence>
<gene>
    <name evidence="13" type="ORF">MIND_00205800</name>
</gene>
<evidence type="ECO:0000313" key="13">
    <source>
        <dbReference type="EMBL" id="KAF7311943.1"/>
    </source>
</evidence>
<dbReference type="SUPFAM" id="SSF57850">
    <property type="entry name" value="RING/U-box"/>
    <property type="match status" value="2"/>
</dbReference>
<sequence>MTALLSDVDEASATLISQLFLEDIGVIQRRASNEEYALRTLEEETMRTIQYLSDLEMARSLDNALELDQPVLAVLSTIEEGALDDHRYAQALNDGSALPEQSEVQRLMEDPEFVALSRDIVDASTAPENISSDEHEEDTEEDSEEEAREDIQPAPLSPATNSGPWINARGRRAPRKRLSCIICHDSIHAQFPFESTCGHFYCTQCLTSLTKTCIGDETLYPLQCCRQVMLMDGPRGVFARLPLRLALQFRRKVNEFATPAGERLYCPTSTCSAFIGSTATQPSNTCHCRACDTEICVLCKEVDHPGEICGGNATLEEVKELARTEGWQTCPGCANIIELHQGCFHMTCRCRTEFCYVCAVRWKNCQCPQWEEQRLLDTAAQRVEREMGARARVIAPERFEARVQERVERLRYAHDCANGHNWGRRAGGGRCEECHDTLPIYLMLCGNCGIAVCFRCARNRL</sequence>
<keyword evidence="4" id="KW-0479">Metal-binding</keyword>
<evidence type="ECO:0000256" key="3">
    <source>
        <dbReference type="ARBA" id="ARBA00022679"/>
    </source>
</evidence>
<evidence type="ECO:0000259" key="12">
    <source>
        <dbReference type="PROSITE" id="PS51873"/>
    </source>
</evidence>
<evidence type="ECO:0000256" key="10">
    <source>
        <dbReference type="SAM" id="MobiDB-lite"/>
    </source>
</evidence>
<dbReference type="Proteomes" id="UP000636479">
    <property type="component" value="Unassembled WGS sequence"/>
</dbReference>
<dbReference type="InterPro" id="IPR001841">
    <property type="entry name" value="Znf_RING"/>
</dbReference>
<dbReference type="Pfam" id="PF01485">
    <property type="entry name" value="IBR"/>
    <property type="match status" value="2"/>
</dbReference>
<evidence type="ECO:0000313" key="14">
    <source>
        <dbReference type="Proteomes" id="UP000636479"/>
    </source>
</evidence>
<name>A0A8H6WEK3_9AGAR</name>
<comment type="catalytic activity">
    <reaction evidence="1">
        <text>[E2 ubiquitin-conjugating enzyme]-S-ubiquitinyl-L-cysteine + [acceptor protein]-L-lysine = [E2 ubiquitin-conjugating enzyme]-L-cysteine + [acceptor protein]-N(6)-ubiquitinyl-L-lysine.</text>
        <dbReference type="EC" id="2.3.2.31"/>
    </reaction>
</comment>
<dbReference type="GO" id="GO:0061630">
    <property type="term" value="F:ubiquitin protein ligase activity"/>
    <property type="evidence" value="ECO:0007669"/>
    <property type="project" value="UniProtKB-EC"/>
</dbReference>
<organism evidence="13 14">
    <name type="scientific">Mycena indigotica</name>
    <dbReference type="NCBI Taxonomy" id="2126181"/>
    <lineage>
        <taxon>Eukaryota</taxon>
        <taxon>Fungi</taxon>
        <taxon>Dikarya</taxon>
        <taxon>Basidiomycota</taxon>
        <taxon>Agaricomycotina</taxon>
        <taxon>Agaricomycetes</taxon>
        <taxon>Agaricomycetidae</taxon>
        <taxon>Agaricales</taxon>
        <taxon>Marasmiineae</taxon>
        <taxon>Mycenaceae</taxon>
        <taxon>Mycena</taxon>
    </lineage>
</organism>
<evidence type="ECO:0000256" key="1">
    <source>
        <dbReference type="ARBA" id="ARBA00001798"/>
    </source>
</evidence>
<proteinExistence type="predicted"/>
<keyword evidence="5" id="KW-0677">Repeat</keyword>
<reference evidence="13" key="1">
    <citation type="submission" date="2020-05" db="EMBL/GenBank/DDBJ databases">
        <title>Mycena genomes resolve the evolution of fungal bioluminescence.</title>
        <authorList>
            <person name="Tsai I.J."/>
        </authorList>
    </citation>
    <scope>NUCLEOTIDE SEQUENCE</scope>
    <source>
        <strain evidence="13">171206Taipei</strain>
    </source>
</reference>
<dbReference type="InterPro" id="IPR031127">
    <property type="entry name" value="E3_UB_ligase_RBR"/>
</dbReference>
<dbReference type="CDD" id="cd20335">
    <property type="entry name" value="BRcat_RBR"/>
    <property type="match status" value="1"/>
</dbReference>
<evidence type="ECO:0000256" key="9">
    <source>
        <dbReference type="PROSITE-ProRule" id="PRU00175"/>
    </source>
</evidence>
<dbReference type="PROSITE" id="PS50089">
    <property type="entry name" value="ZF_RING_2"/>
    <property type="match status" value="1"/>
</dbReference>
<dbReference type="InterPro" id="IPR044066">
    <property type="entry name" value="TRIAD_supradom"/>
</dbReference>
<dbReference type="GO" id="GO:0016567">
    <property type="term" value="P:protein ubiquitination"/>
    <property type="evidence" value="ECO:0007669"/>
    <property type="project" value="InterPro"/>
</dbReference>
<evidence type="ECO:0000256" key="7">
    <source>
        <dbReference type="ARBA" id="ARBA00022786"/>
    </source>
</evidence>
<keyword evidence="3 13" id="KW-0808">Transferase</keyword>
<keyword evidence="7" id="KW-0833">Ubl conjugation pathway</keyword>
<dbReference type="PROSITE" id="PS00518">
    <property type="entry name" value="ZF_RING_1"/>
    <property type="match status" value="1"/>
</dbReference>
<feature type="compositionally biased region" description="Acidic residues" evidence="10">
    <location>
        <begin position="134"/>
        <end position="148"/>
    </location>
</feature>
<feature type="region of interest" description="Disordered" evidence="10">
    <location>
        <begin position="124"/>
        <end position="168"/>
    </location>
</feature>
<dbReference type="EC" id="2.3.2.31" evidence="2"/>
<dbReference type="OrthoDB" id="9977870at2759"/>
<dbReference type="PROSITE" id="PS51873">
    <property type="entry name" value="TRIAD"/>
    <property type="match status" value="1"/>
</dbReference>
<dbReference type="SMART" id="SM00647">
    <property type="entry name" value="IBR"/>
    <property type="match status" value="2"/>
</dbReference>
<dbReference type="EMBL" id="JACAZF010000002">
    <property type="protein sequence ID" value="KAF7311943.1"/>
    <property type="molecule type" value="Genomic_DNA"/>
</dbReference>
<keyword evidence="6 9" id="KW-0863">Zinc-finger</keyword>
<evidence type="ECO:0000256" key="8">
    <source>
        <dbReference type="ARBA" id="ARBA00022833"/>
    </source>
</evidence>
<comment type="caution">
    <text evidence="13">The sequence shown here is derived from an EMBL/GenBank/DDBJ whole genome shotgun (WGS) entry which is preliminary data.</text>
</comment>
<keyword evidence="14" id="KW-1185">Reference proteome</keyword>